<dbReference type="InterPro" id="IPR001834">
    <property type="entry name" value="CBR-like"/>
</dbReference>
<comment type="cofactor">
    <cofactor evidence="1 13 14">
        <name>FAD</name>
        <dbReference type="ChEBI" id="CHEBI:57692"/>
    </cofactor>
</comment>
<evidence type="ECO:0000256" key="6">
    <source>
        <dbReference type="ARBA" id="ARBA00022827"/>
    </source>
</evidence>
<evidence type="ECO:0000256" key="13">
    <source>
        <dbReference type="PIRSR" id="PIRSR601834-1"/>
    </source>
</evidence>
<gene>
    <name evidence="16" type="primary">MCR1_3</name>
    <name evidence="16" type="ORF">CU098_010330</name>
</gene>
<dbReference type="InterPro" id="IPR001433">
    <property type="entry name" value="OxRdtase_FAD/NAD-bd"/>
</dbReference>
<dbReference type="GO" id="GO:0090524">
    <property type="term" value="F:cytochrome-b5 reductase activity, acting on NADH"/>
    <property type="evidence" value="ECO:0007669"/>
    <property type="project" value="UniProtKB-EC"/>
</dbReference>
<dbReference type="SUPFAM" id="SSF52343">
    <property type="entry name" value="Ferredoxin reductase-like, C-terminal NADP-linked domain"/>
    <property type="match status" value="1"/>
</dbReference>
<dbReference type="Pfam" id="PF00175">
    <property type="entry name" value="NAD_binding_1"/>
    <property type="match status" value="1"/>
</dbReference>
<keyword evidence="6 13" id="KW-0274">FAD</keyword>
<dbReference type="PANTHER" id="PTHR19370:SF171">
    <property type="entry name" value="NADH-CYTOCHROME B5 REDUCTASE 2"/>
    <property type="match status" value="1"/>
</dbReference>
<dbReference type="FunFam" id="2.40.30.10:FF:000069">
    <property type="entry name" value="NADH-cytochrome b5 reductase"/>
    <property type="match status" value="1"/>
</dbReference>
<keyword evidence="7" id="KW-1133">Transmembrane helix</keyword>
<comment type="catalytic activity">
    <reaction evidence="12 14">
        <text>2 Fe(III)-[cytochrome b5] + NADH = 2 Fe(II)-[cytochrome b5] + NAD(+) + H(+)</text>
        <dbReference type="Rhea" id="RHEA:46680"/>
        <dbReference type="Rhea" id="RHEA-COMP:10438"/>
        <dbReference type="Rhea" id="RHEA-COMP:10439"/>
        <dbReference type="ChEBI" id="CHEBI:15378"/>
        <dbReference type="ChEBI" id="CHEBI:29033"/>
        <dbReference type="ChEBI" id="CHEBI:29034"/>
        <dbReference type="ChEBI" id="CHEBI:57540"/>
        <dbReference type="ChEBI" id="CHEBI:57945"/>
        <dbReference type="EC" id="1.6.2.2"/>
    </reaction>
</comment>
<evidence type="ECO:0000256" key="2">
    <source>
        <dbReference type="ARBA" id="ARBA00004572"/>
    </source>
</evidence>
<evidence type="ECO:0000256" key="14">
    <source>
        <dbReference type="RuleBase" id="RU361226"/>
    </source>
</evidence>
<feature type="domain" description="FAD-binding FR-type" evidence="15">
    <location>
        <begin position="92"/>
        <end position="195"/>
    </location>
</feature>
<dbReference type="InterPro" id="IPR001709">
    <property type="entry name" value="Flavoprot_Pyr_Nucl_cyt_Rdtase"/>
</dbReference>
<dbReference type="GO" id="GO:0005741">
    <property type="term" value="C:mitochondrial outer membrane"/>
    <property type="evidence" value="ECO:0007669"/>
    <property type="project" value="UniProtKB-SubCell"/>
</dbReference>
<dbReference type="SUPFAM" id="SSF63380">
    <property type="entry name" value="Riboflavin synthase domain-like"/>
    <property type="match status" value="1"/>
</dbReference>
<evidence type="ECO:0000256" key="8">
    <source>
        <dbReference type="ARBA" id="ARBA00023002"/>
    </source>
</evidence>
<keyword evidence="4 13" id="KW-0285">Flavoprotein</keyword>
<keyword evidence="8 14" id="KW-0560">Oxidoreductase</keyword>
<evidence type="ECO:0000256" key="4">
    <source>
        <dbReference type="ARBA" id="ARBA00022630"/>
    </source>
</evidence>
<organism evidence="16 17">
    <name type="scientific">Rhizopus stolonifer</name>
    <name type="common">Rhizopus nigricans</name>
    <dbReference type="NCBI Taxonomy" id="4846"/>
    <lineage>
        <taxon>Eukaryota</taxon>
        <taxon>Fungi</taxon>
        <taxon>Fungi incertae sedis</taxon>
        <taxon>Mucoromycota</taxon>
        <taxon>Mucoromycotina</taxon>
        <taxon>Mucoromycetes</taxon>
        <taxon>Mucorales</taxon>
        <taxon>Mucorineae</taxon>
        <taxon>Rhizopodaceae</taxon>
        <taxon>Rhizopus</taxon>
    </lineage>
</organism>
<comment type="subcellular location">
    <subcellularLocation>
        <location evidence="2">Mitochondrion outer membrane</location>
        <topology evidence="2">Single-pass membrane protein</topology>
    </subcellularLocation>
</comment>
<keyword evidence="17" id="KW-1185">Reference proteome</keyword>
<feature type="binding site" evidence="13">
    <location>
        <position position="161"/>
    </location>
    <ligand>
        <name>FAD</name>
        <dbReference type="ChEBI" id="CHEBI:57692"/>
    </ligand>
</feature>
<evidence type="ECO:0000256" key="12">
    <source>
        <dbReference type="ARBA" id="ARBA00047682"/>
    </source>
</evidence>
<dbReference type="Pfam" id="PF00970">
    <property type="entry name" value="FAD_binding_6"/>
    <property type="match status" value="1"/>
</dbReference>
<keyword evidence="11" id="KW-0472">Membrane</keyword>
<name>A0A367K7X8_RHIST</name>
<evidence type="ECO:0000256" key="5">
    <source>
        <dbReference type="ARBA" id="ARBA00022692"/>
    </source>
</evidence>
<evidence type="ECO:0000313" key="16">
    <source>
        <dbReference type="EMBL" id="RCH98239.1"/>
    </source>
</evidence>
<comment type="similarity">
    <text evidence="3 14">Belongs to the flavoprotein pyridine nucleotide cytochrome reductase family.</text>
</comment>
<feature type="binding site" evidence="13">
    <location>
        <position position="145"/>
    </location>
    <ligand>
        <name>FAD</name>
        <dbReference type="ChEBI" id="CHEBI:57692"/>
    </ligand>
</feature>
<dbReference type="PRINTS" id="PR00371">
    <property type="entry name" value="FPNCR"/>
</dbReference>
<keyword evidence="9 14" id="KW-0520">NAD</keyword>
<evidence type="ECO:0000256" key="9">
    <source>
        <dbReference type="ARBA" id="ARBA00023027"/>
    </source>
</evidence>
<feature type="binding site" evidence="13">
    <location>
        <position position="146"/>
    </location>
    <ligand>
        <name>FAD</name>
        <dbReference type="ChEBI" id="CHEBI:57692"/>
    </ligand>
</feature>
<dbReference type="PROSITE" id="PS51384">
    <property type="entry name" value="FAD_FR"/>
    <property type="match status" value="1"/>
</dbReference>
<evidence type="ECO:0000256" key="1">
    <source>
        <dbReference type="ARBA" id="ARBA00001974"/>
    </source>
</evidence>
<evidence type="ECO:0000259" key="15">
    <source>
        <dbReference type="PROSITE" id="PS51384"/>
    </source>
</evidence>
<evidence type="ECO:0000313" key="17">
    <source>
        <dbReference type="Proteomes" id="UP000253551"/>
    </source>
</evidence>
<dbReference type="OrthoDB" id="432685at2759"/>
<dbReference type="InterPro" id="IPR017938">
    <property type="entry name" value="Riboflavin_synthase-like_b-brl"/>
</dbReference>
<dbReference type="AlphaFoldDB" id="A0A367K7X8"/>
<evidence type="ECO:0000256" key="11">
    <source>
        <dbReference type="ARBA" id="ARBA00023136"/>
    </source>
</evidence>
<dbReference type="Gene3D" id="2.40.30.10">
    <property type="entry name" value="Translation factors"/>
    <property type="match status" value="1"/>
</dbReference>
<reference evidence="16 17" key="1">
    <citation type="journal article" date="2018" name="G3 (Bethesda)">
        <title>Phylogenetic and Phylogenomic Definition of Rhizopus Species.</title>
        <authorList>
            <person name="Gryganskyi A.P."/>
            <person name="Golan J."/>
            <person name="Dolatabadi S."/>
            <person name="Mondo S."/>
            <person name="Robb S."/>
            <person name="Idnurm A."/>
            <person name="Muszewska A."/>
            <person name="Steczkiewicz K."/>
            <person name="Masonjones S."/>
            <person name="Liao H.L."/>
            <person name="Gajdeczka M.T."/>
            <person name="Anike F."/>
            <person name="Vuek A."/>
            <person name="Anishchenko I.M."/>
            <person name="Voigt K."/>
            <person name="de Hoog G.S."/>
            <person name="Smith M.E."/>
            <person name="Heitman J."/>
            <person name="Vilgalys R."/>
            <person name="Stajich J.E."/>
        </authorList>
    </citation>
    <scope>NUCLEOTIDE SEQUENCE [LARGE SCALE GENOMIC DNA]</scope>
    <source>
        <strain evidence="16 17">LSU 92-RS-03</strain>
    </source>
</reference>
<comment type="caution">
    <text evidence="16">The sequence shown here is derived from an EMBL/GenBank/DDBJ whole genome shotgun (WGS) entry which is preliminary data.</text>
</comment>
<evidence type="ECO:0000256" key="10">
    <source>
        <dbReference type="ARBA" id="ARBA00023128"/>
    </source>
</evidence>
<evidence type="ECO:0000256" key="3">
    <source>
        <dbReference type="ARBA" id="ARBA00006105"/>
    </source>
</evidence>
<feature type="binding site" evidence="13">
    <location>
        <position position="163"/>
    </location>
    <ligand>
        <name>FAD</name>
        <dbReference type="ChEBI" id="CHEBI:57692"/>
    </ligand>
</feature>
<dbReference type="FunFam" id="3.40.50.80:FF:000009">
    <property type="entry name" value="NADH-cytochrome b5 reductase"/>
    <property type="match status" value="1"/>
</dbReference>
<keyword evidence="10" id="KW-0496">Mitochondrion</keyword>
<feature type="binding site" evidence="13">
    <location>
        <position position="212"/>
    </location>
    <ligand>
        <name>FAD</name>
        <dbReference type="ChEBI" id="CHEBI:57692"/>
    </ligand>
</feature>
<dbReference type="InterPro" id="IPR008333">
    <property type="entry name" value="Cbr1-like_FAD-bd_dom"/>
</dbReference>
<evidence type="ECO:0000256" key="7">
    <source>
        <dbReference type="ARBA" id="ARBA00022989"/>
    </source>
</evidence>
<dbReference type="EC" id="1.6.2.2" evidence="14"/>
<dbReference type="Proteomes" id="UP000253551">
    <property type="component" value="Unassembled WGS sequence"/>
</dbReference>
<dbReference type="STRING" id="4846.A0A367K7X8"/>
<dbReference type="InterPro" id="IPR017927">
    <property type="entry name" value="FAD-bd_FR_type"/>
</dbReference>
<dbReference type="PRINTS" id="PR00406">
    <property type="entry name" value="CYTB5RDTASE"/>
</dbReference>
<feature type="binding site" evidence="13">
    <location>
        <position position="144"/>
    </location>
    <ligand>
        <name>FAD</name>
        <dbReference type="ChEBI" id="CHEBI:57692"/>
    </ligand>
</feature>
<dbReference type="InterPro" id="IPR039261">
    <property type="entry name" value="FNR_nucleotide-bd"/>
</dbReference>
<dbReference type="PANTHER" id="PTHR19370">
    <property type="entry name" value="NADH-CYTOCHROME B5 REDUCTASE"/>
    <property type="match status" value="1"/>
</dbReference>
<keyword evidence="5" id="KW-0812">Transmembrane</keyword>
<proteinExistence type="inferred from homology"/>
<sequence length="342" mass="37494">MRPLTCAMSSAFRASTMNPAYRFASQGVALGRTRQFATQSPKKGGSKILLATLLGVGAVAGLTFNQSQSTVKPVVPEAKAEVKEEPTHFSSPEFAPLKLISVEKVSHDTSIFRFALPENQNAGLPVASCVVVRHQVEGDKPIIRPYTPVSEDEADGHLDFVIKKYNTGKLTPILFDMKVGDTLEFKGPIPKYNWEKDQKANVGMVAGGTGITPMLQVIRRVFHEKSTDKETKITLIFANVSEKDILLKEELDKIAEKHPDRFKVVYTLDKTPEGWTGLQGYVTADVIKANFPSPEEKDSVIMVCGPPPMVASIAGPKKGMKQGELSGILKELGYNQENVFKF</sequence>
<protein>
    <recommendedName>
        <fullName evidence="14">NADH-cytochrome b5 reductase</fullName>
        <ecNumber evidence="14">1.6.2.2</ecNumber>
    </recommendedName>
</protein>
<dbReference type="CDD" id="cd06183">
    <property type="entry name" value="cyt_b5_reduct_like"/>
    <property type="match status" value="1"/>
</dbReference>
<accession>A0A367K7X8</accession>
<feature type="binding site" evidence="13">
    <location>
        <position position="169"/>
    </location>
    <ligand>
        <name>FAD</name>
        <dbReference type="ChEBI" id="CHEBI:57692"/>
    </ligand>
</feature>
<dbReference type="Gene3D" id="3.40.50.80">
    <property type="entry name" value="Nucleotide-binding domain of ferredoxin-NADP reductase (FNR) module"/>
    <property type="match status" value="1"/>
</dbReference>
<dbReference type="EMBL" id="PJQM01002090">
    <property type="protein sequence ID" value="RCH98239.1"/>
    <property type="molecule type" value="Genomic_DNA"/>
</dbReference>